<dbReference type="SUPFAM" id="SSF53271">
    <property type="entry name" value="PRTase-like"/>
    <property type="match status" value="1"/>
</dbReference>
<protein>
    <submittedName>
        <fullName evidence="2">ComF family protein</fullName>
    </submittedName>
</protein>
<dbReference type="PANTHER" id="PTHR47505">
    <property type="entry name" value="DNA UTILIZATION PROTEIN YHGH"/>
    <property type="match status" value="1"/>
</dbReference>
<dbReference type="PANTHER" id="PTHR47505:SF1">
    <property type="entry name" value="DNA UTILIZATION PROTEIN YHGH"/>
    <property type="match status" value="1"/>
</dbReference>
<evidence type="ECO:0000256" key="1">
    <source>
        <dbReference type="ARBA" id="ARBA00008007"/>
    </source>
</evidence>
<organism evidence="2 3">
    <name type="scientific">Mumia zhuanghuii</name>
    <dbReference type="NCBI Taxonomy" id="2585211"/>
    <lineage>
        <taxon>Bacteria</taxon>
        <taxon>Bacillati</taxon>
        <taxon>Actinomycetota</taxon>
        <taxon>Actinomycetes</taxon>
        <taxon>Propionibacteriales</taxon>
        <taxon>Nocardioidaceae</taxon>
        <taxon>Mumia</taxon>
    </lineage>
</organism>
<reference evidence="2 3" key="1">
    <citation type="submission" date="2019-09" db="EMBL/GenBank/DDBJ databases">
        <title>Mumia zhuanghuii sp. nov. isolated from the intestinal contents of plateau pika (Ochotona curzoniae) in the Qinghai-Tibet plateau of China.</title>
        <authorList>
            <person name="Tian Z."/>
        </authorList>
    </citation>
    <scope>NUCLEOTIDE SEQUENCE [LARGE SCALE GENOMIC DNA]</scope>
    <source>
        <strain evidence="3">350</strain>
    </source>
</reference>
<comment type="caution">
    <text evidence="2">The sequence shown here is derived from an EMBL/GenBank/DDBJ whole genome shotgun (WGS) entry which is preliminary data.</text>
</comment>
<dbReference type="Proteomes" id="UP000307768">
    <property type="component" value="Unassembled WGS sequence"/>
</dbReference>
<dbReference type="OrthoDB" id="5244859at2"/>
<dbReference type="CDD" id="cd06223">
    <property type="entry name" value="PRTases_typeI"/>
    <property type="match status" value="1"/>
</dbReference>
<dbReference type="Gene3D" id="3.40.50.2020">
    <property type="match status" value="1"/>
</dbReference>
<accession>A0A5Q6RWM5</accession>
<dbReference type="InterPro" id="IPR051910">
    <property type="entry name" value="ComF/GntX_DNA_util-trans"/>
</dbReference>
<gene>
    <name evidence="2" type="ORF">FE697_015055</name>
</gene>
<dbReference type="EMBL" id="VDFQ02000004">
    <property type="protein sequence ID" value="KAA1422459.1"/>
    <property type="molecule type" value="Genomic_DNA"/>
</dbReference>
<dbReference type="InterPro" id="IPR000836">
    <property type="entry name" value="PRTase_dom"/>
</dbReference>
<comment type="similarity">
    <text evidence="1">Belongs to the ComF/GntX family.</text>
</comment>
<dbReference type="RefSeq" id="WP_149770410.1">
    <property type="nucleotide sequence ID" value="NZ_VDFQ02000004.1"/>
</dbReference>
<dbReference type="AlphaFoldDB" id="A0A5Q6RWM5"/>
<sequence>MHALRAALADLVLGVRCAGCEAPGRALCDTCRSEIGHRAAVRIPDPAPSALRRPTPVVPMSLTPYAGVVVPVLHAYKEEPRTALAAPLGGLLADAVEAAIGRCTGEEDPHAAGPVRLVPVPSRRSAVRARGFDAGAALARSAAADLRRRGLPARAAPVLRVGRIADQAGLTAADRARNLAGAYRLRRPLGAGLVVVTDDVLTTGASAAEAVRVLTEAGSRPVAVVTVAATRRRLGRAGDGSGSR</sequence>
<name>A0A5Q6RWM5_9ACTN</name>
<evidence type="ECO:0000313" key="2">
    <source>
        <dbReference type="EMBL" id="KAA1422459.1"/>
    </source>
</evidence>
<evidence type="ECO:0000313" key="3">
    <source>
        <dbReference type="Proteomes" id="UP000307768"/>
    </source>
</evidence>
<proteinExistence type="inferred from homology"/>
<dbReference type="InterPro" id="IPR029057">
    <property type="entry name" value="PRTase-like"/>
</dbReference>